<keyword evidence="14" id="KW-1185">Reference proteome</keyword>
<dbReference type="PROSITE" id="PS50005">
    <property type="entry name" value="TPR"/>
    <property type="match status" value="5"/>
</dbReference>
<feature type="compositionally biased region" description="Low complexity" evidence="11">
    <location>
        <begin position="98"/>
        <end position="108"/>
    </location>
</feature>
<dbReference type="OrthoDB" id="2942533at2759"/>
<dbReference type="Gene3D" id="1.25.40.10">
    <property type="entry name" value="Tetratricopeptide repeat domain"/>
    <property type="match status" value="2"/>
</dbReference>
<keyword evidence="4" id="KW-1000">Mitochondrion outer membrane</keyword>
<keyword evidence="7" id="KW-0496">Mitochondrion</keyword>
<dbReference type="SUPFAM" id="SSF48452">
    <property type="entry name" value="TPR-like"/>
    <property type="match status" value="3"/>
</dbReference>
<dbReference type="PANTHER" id="PTHR46208">
    <property type="entry name" value="MITOCHONDRIAL IMPORT RECEPTOR SUBUNIT TOM70"/>
    <property type="match status" value="1"/>
</dbReference>
<dbReference type="GeneID" id="37012764"/>
<evidence type="ECO:0000313" key="14">
    <source>
        <dbReference type="Proteomes" id="UP000245942"/>
    </source>
</evidence>
<comment type="similarity">
    <text evidence="9">Belongs to the Tom70 family.</text>
</comment>
<feature type="repeat" description="TPR" evidence="10">
    <location>
        <begin position="516"/>
        <end position="549"/>
    </location>
</feature>
<feature type="region of interest" description="Disordered" evidence="11">
    <location>
        <begin position="1"/>
        <end position="21"/>
    </location>
</feature>
<evidence type="ECO:0000256" key="6">
    <source>
        <dbReference type="ARBA" id="ARBA00022989"/>
    </source>
</evidence>
<feature type="compositionally biased region" description="Basic and acidic residues" evidence="11">
    <location>
        <begin position="80"/>
        <end position="97"/>
    </location>
</feature>
<evidence type="ECO:0000256" key="3">
    <source>
        <dbReference type="ARBA" id="ARBA00022737"/>
    </source>
</evidence>
<dbReference type="GO" id="GO:0045039">
    <property type="term" value="P:protein insertion into mitochondrial inner membrane"/>
    <property type="evidence" value="ECO:0007669"/>
    <property type="project" value="TreeGrafter"/>
</dbReference>
<dbReference type="AlphaFoldDB" id="A0A316TZ44"/>
<dbReference type="GO" id="GO:0005741">
    <property type="term" value="C:mitochondrial outer membrane"/>
    <property type="evidence" value="ECO:0007669"/>
    <property type="project" value="UniProtKB-SubCell"/>
</dbReference>
<evidence type="ECO:0000256" key="9">
    <source>
        <dbReference type="ARBA" id="ARBA00038030"/>
    </source>
</evidence>
<protein>
    <submittedName>
        <fullName evidence="13">TPR-like protein</fullName>
    </submittedName>
</protein>
<dbReference type="InterPro" id="IPR019734">
    <property type="entry name" value="TPR_rpt"/>
</dbReference>
<dbReference type="Proteomes" id="UP000245942">
    <property type="component" value="Unassembled WGS sequence"/>
</dbReference>
<evidence type="ECO:0000256" key="10">
    <source>
        <dbReference type="PROSITE-ProRule" id="PRU00339"/>
    </source>
</evidence>
<sequence>MAPVAASHAADKATHAANAASSQAHTAASRLSRWVEDNKNLAVALGIGTVVAAGGGAYYYFGTQSSKSSRRPKSPPSSRVGDDGEKKSAAEDTKEAESGTSAAAASAAKSKKKKKGKKTTGGGPSIDEGLKSRDGPLLEEASDESLFALSPEEIAKLPQERRVPLAQALKAQGNKAYSSRNFQEAITLYTKAIAAQPLAVFFSNRAACYSNLGKHRDVISDCNSALETDPAYVKALNRRANAQEQIGQDADGDKPGKELEEKKDLLYQSLCDFTAVAILGGFSDTGATESVERVLKKLAAVKAREVLRTREPKLPSPTFVTAYLEAFRKKPMPTLPENASQADQTLLLAFEALEARNYPHASSLFNEAVEQGPSTDELKSLAYNMRGTFRFIIGQATEALEDLNNATDLQPSYVQSWVKKASVHMELGDKDEAFADFDKAVKANSEDPDIFYHRGQVHFILGQYTDAMADYDKSTSLDSSFIFSQVQHAVAQYKLGNITQSTSAFRSLLQRFGDSSEAFNYYGELLLDQQKFEDAMRNFDRAIEIEAAKDRSRNVLPMINKALALFQWKQDMAAAERLCREALNTDEDCDVAVATLAQLSLQQGKLPEAIEWFRRSAQIARTEPELNNAITYENASLAQLQFIKNFPEQGAALSAMAGGGLA</sequence>
<evidence type="ECO:0000256" key="2">
    <source>
        <dbReference type="ARBA" id="ARBA00022692"/>
    </source>
</evidence>
<dbReference type="RefSeq" id="XP_025345470.1">
    <property type="nucleotide sequence ID" value="XM_025491030.1"/>
</dbReference>
<keyword evidence="2 12" id="KW-0812">Transmembrane</keyword>
<feature type="compositionally biased region" description="Basic residues" evidence="11">
    <location>
        <begin position="109"/>
        <end position="118"/>
    </location>
</feature>
<feature type="region of interest" description="Disordered" evidence="11">
    <location>
        <begin position="62"/>
        <end position="134"/>
    </location>
</feature>
<evidence type="ECO:0000256" key="12">
    <source>
        <dbReference type="SAM" id="Phobius"/>
    </source>
</evidence>
<evidence type="ECO:0000256" key="11">
    <source>
        <dbReference type="SAM" id="MobiDB-lite"/>
    </source>
</evidence>
<accession>A0A316TZ44</accession>
<dbReference type="PANTHER" id="PTHR46208:SF1">
    <property type="entry name" value="MITOCHONDRIAL IMPORT RECEPTOR SUBUNIT TOM70"/>
    <property type="match status" value="1"/>
</dbReference>
<feature type="transmembrane region" description="Helical" evidence="12">
    <location>
        <begin position="41"/>
        <end position="61"/>
    </location>
</feature>
<keyword evidence="8 12" id="KW-0472">Membrane</keyword>
<dbReference type="GO" id="GO:0008320">
    <property type="term" value="F:protein transmembrane transporter activity"/>
    <property type="evidence" value="ECO:0007669"/>
    <property type="project" value="TreeGrafter"/>
</dbReference>
<feature type="repeat" description="TPR" evidence="10">
    <location>
        <begin position="448"/>
        <end position="481"/>
    </location>
</feature>
<gene>
    <name evidence="13" type="ORF">BCV69DRAFT_274181</name>
</gene>
<keyword evidence="5 10" id="KW-0802">TPR repeat</keyword>
<comment type="subcellular location">
    <subcellularLocation>
        <location evidence="1">Mitochondrion outer membrane</location>
        <topology evidence="1">Single-pass membrane protein</topology>
    </subcellularLocation>
</comment>
<feature type="repeat" description="TPR" evidence="10">
    <location>
        <begin position="166"/>
        <end position="199"/>
    </location>
</feature>
<evidence type="ECO:0000256" key="5">
    <source>
        <dbReference type="ARBA" id="ARBA00022803"/>
    </source>
</evidence>
<evidence type="ECO:0000313" key="13">
    <source>
        <dbReference type="EMBL" id="PWN18310.1"/>
    </source>
</evidence>
<evidence type="ECO:0000256" key="8">
    <source>
        <dbReference type="ARBA" id="ARBA00023136"/>
    </source>
</evidence>
<evidence type="ECO:0000256" key="1">
    <source>
        <dbReference type="ARBA" id="ARBA00004572"/>
    </source>
</evidence>
<dbReference type="InterPro" id="IPR011990">
    <property type="entry name" value="TPR-like_helical_dom_sf"/>
</dbReference>
<feature type="repeat" description="TPR" evidence="10">
    <location>
        <begin position="380"/>
        <end position="413"/>
    </location>
</feature>
<dbReference type="Pfam" id="PF13432">
    <property type="entry name" value="TPR_16"/>
    <property type="match status" value="2"/>
</dbReference>
<evidence type="ECO:0000256" key="7">
    <source>
        <dbReference type="ARBA" id="ARBA00023128"/>
    </source>
</evidence>
<keyword evidence="6 12" id="KW-1133">Transmembrane helix</keyword>
<name>A0A316TZ44_9BASI</name>
<evidence type="ECO:0000256" key="4">
    <source>
        <dbReference type="ARBA" id="ARBA00022787"/>
    </source>
</evidence>
<keyword evidence="3" id="KW-0677">Repeat</keyword>
<reference evidence="13 14" key="1">
    <citation type="journal article" date="2018" name="Mol. Biol. Evol.">
        <title>Broad Genomic Sampling Reveals a Smut Pathogenic Ancestry of the Fungal Clade Ustilaginomycotina.</title>
        <authorList>
            <person name="Kijpornyongpan T."/>
            <person name="Mondo S.J."/>
            <person name="Barry K."/>
            <person name="Sandor L."/>
            <person name="Lee J."/>
            <person name="Lipzen A."/>
            <person name="Pangilinan J."/>
            <person name="LaButti K."/>
            <person name="Hainaut M."/>
            <person name="Henrissat B."/>
            <person name="Grigoriev I.V."/>
            <person name="Spatafora J.W."/>
            <person name="Aime M.C."/>
        </authorList>
    </citation>
    <scope>NUCLEOTIDE SEQUENCE [LARGE SCALE GENOMIC DNA]</scope>
    <source>
        <strain evidence="13 14">MCA 4718</strain>
    </source>
</reference>
<dbReference type="EMBL" id="KZ819337">
    <property type="protein sequence ID" value="PWN18310.1"/>
    <property type="molecule type" value="Genomic_DNA"/>
</dbReference>
<organism evidence="13 14">
    <name type="scientific">Pseudomicrostroma glucosiphilum</name>
    <dbReference type="NCBI Taxonomy" id="1684307"/>
    <lineage>
        <taxon>Eukaryota</taxon>
        <taxon>Fungi</taxon>
        <taxon>Dikarya</taxon>
        <taxon>Basidiomycota</taxon>
        <taxon>Ustilaginomycotina</taxon>
        <taxon>Exobasidiomycetes</taxon>
        <taxon>Microstromatales</taxon>
        <taxon>Microstromatales incertae sedis</taxon>
        <taxon>Pseudomicrostroma</taxon>
    </lineage>
</organism>
<dbReference type="GO" id="GO:0030943">
    <property type="term" value="F:mitochondrion targeting sequence binding"/>
    <property type="evidence" value="ECO:0007669"/>
    <property type="project" value="TreeGrafter"/>
</dbReference>
<dbReference type="SMART" id="SM00028">
    <property type="entry name" value="TPR"/>
    <property type="match status" value="8"/>
</dbReference>
<dbReference type="STRING" id="1684307.A0A316TZ44"/>
<dbReference type="Pfam" id="PF14559">
    <property type="entry name" value="TPR_19"/>
    <property type="match status" value="1"/>
</dbReference>
<feature type="repeat" description="TPR" evidence="10">
    <location>
        <begin position="414"/>
        <end position="447"/>
    </location>
</feature>
<proteinExistence type="inferred from homology"/>
<dbReference type="GO" id="GO:0030150">
    <property type="term" value="P:protein import into mitochondrial matrix"/>
    <property type="evidence" value="ECO:0007669"/>
    <property type="project" value="TreeGrafter"/>
</dbReference>